<keyword evidence="2" id="KW-1185">Reference proteome</keyword>
<organism evidence="1 2">
    <name type="scientific">Pseudocercospora musae</name>
    <dbReference type="NCBI Taxonomy" id="113226"/>
    <lineage>
        <taxon>Eukaryota</taxon>
        <taxon>Fungi</taxon>
        <taxon>Dikarya</taxon>
        <taxon>Ascomycota</taxon>
        <taxon>Pezizomycotina</taxon>
        <taxon>Dothideomycetes</taxon>
        <taxon>Dothideomycetidae</taxon>
        <taxon>Mycosphaerellales</taxon>
        <taxon>Mycosphaerellaceae</taxon>
        <taxon>Pseudocercospora</taxon>
    </lineage>
</organism>
<dbReference type="SUPFAM" id="SSF53098">
    <property type="entry name" value="Ribonuclease H-like"/>
    <property type="match status" value="1"/>
</dbReference>
<name>A0A139IER0_9PEZI</name>
<dbReference type="OrthoDB" id="10297495at2759"/>
<dbReference type="EMBL" id="LFZO01000125">
    <property type="protein sequence ID" value="KXT13221.1"/>
    <property type="molecule type" value="Genomic_DNA"/>
</dbReference>
<evidence type="ECO:0000313" key="2">
    <source>
        <dbReference type="Proteomes" id="UP000073492"/>
    </source>
</evidence>
<comment type="caution">
    <text evidence="1">The sequence shown here is derived from an EMBL/GenBank/DDBJ whole genome shotgun (WGS) entry which is preliminary data.</text>
</comment>
<dbReference type="AlphaFoldDB" id="A0A139IER0"/>
<dbReference type="Proteomes" id="UP000073492">
    <property type="component" value="Unassembled WGS sequence"/>
</dbReference>
<dbReference type="Gene3D" id="3.30.420.10">
    <property type="entry name" value="Ribonuclease H-like superfamily/Ribonuclease H"/>
    <property type="match status" value="1"/>
</dbReference>
<dbReference type="GO" id="GO:0003676">
    <property type="term" value="F:nucleic acid binding"/>
    <property type="evidence" value="ECO:0007669"/>
    <property type="project" value="InterPro"/>
</dbReference>
<sequence length="169" mass="18903">MERLTIATDGSRWSGDAAGCAFAMQWYDGHSNLGIVGFLRAIAPVAQVEIAELAAIELAFEHLLWDLKHGNVRCEVSHIDFVSDCLNAVNKINAVRSGASEYEGTRVKGVVKMAERVLEEYGIVVSFRWLRRNTLPEQQEADAWANEASSLSWEHGLVEEETITRRKRS</sequence>
<protein>
    <submittedName>
        <fullName evidence="1">Uncharacterized protein</fullName>
    </submittedName>
</protein>
<gene>
    <name evidence="1" type="ORF">AC579_2593</name>
</gene>
<accession>A0A139IER0</accession>
<dbReference type="InterPro" id="IPR036397">
    <property type="entry name" value="RNaseH_sf"/>
</dbReference>
<proteinExistence type="predicted"/>
<dbReference type="InterPro" id="IPR012337">
    <property type="entry name" value="RNaseH-like_sf"/>
</dbReference>
<evidence type="ECO:0000313" key="1">
    <source>
        <dbReference type="EMBL" id="KXT13221.1"/>
    </source>
</evidence>
<reference evidence="1 2" key="1">
    <citation type="submission" date="2015-07" db="EMBL/GenBank/DDBJ databases">
        <title>Comparative genomics of the Sigatoka disease complex on banana suggests a link between parallel evolutionary changes in Pseudocercospora fijiensis and Pseudocercospora eumusae and increased virulence on the banana host.</title>
        <authorList>
            <person name="Chang T.-C."/>
            <person name="Salvucci A."/>
            <person name="Crous P.W."/>
            <person name="Stergiopoulos I."/>
        </authorList>
    </citation>
    <scope>NUCLEOTIDE SEQUENCE [LARGE SCALE GENOMIC DNA]</scope>
    <source>
        <strain evidence="1 2">CBS 116634</strain>
    </source>
</reference>